<feature type="domain" description="TonB-dependent receptor plug" evidence="13">
    <location>
        <begin position="131"/>
        <end position="228"/>
    </location>
</feature>
<dbReference type="PROSITE" id="PS52016">
    <property type="entry name" value="TONB_DEPENDENT_REC_3"/>
    <property type="match status" value="1"/>
</dbReference>
<evidence type="ECO:0000256" key="12">
    <source>
        <dbReference type="SAM" id="SignalP"/>
    </source>
</evidence>
<dbReference type="Proteomes" id="UP000316008">
    <property type="component" value="Unassembled WGS sequence"/>
</dbReference>
<reference evidence="14 15" key="1">
    <citation type="submission" date="2019-07" db="EMBL/GenBank/DDBJ databases">
        <authorList>
            <person name="Huq M.A."/>
        </authorList>
    </citation>
    <scope>NUCLEOTIDE SEQUENCE [LARGE SCALE GENOMIC DNA]</scope>
    <source>
        <strain evidence="14 15">MAH-3</strain>
    </source>
</reference>
<dbReference type="EMBL" id="VLPL01000006">
    <property type="protein sequence ID" value="TSJ42049.1"/>
    <property type="molecule type" value="Genomic_DNA"/>
</dbReference>
<dbReference type="SUPFAM" id="SSF56935">
    <property type="entry name" value="Porins"/>
    <property type="match status" value="1"/>
</dbReference>
<dbReference type="InterPro" id="IPR036942">
    <property type="entry name" value="Beta-barrel_TonB_sf"/>
</dbReference>
<accession>A0A556MQM6</accession>
<comment type="similarity">
    <text evidence="11">Belongs to the TonB-dependent receptor family.</text>
</comment>
<dbReference type="SUPFAM" id="SSF49464">
    <property type="entry name" value="Carboxypeptidase regulatory domain-like"/>
    <property type="match status" value="1"/>
</dbReference>
<dbReference type="InterPro" id="IPR012910">
    <property type="entry name" value="Plug_dom"/>
</dbReference>
<dbReference type="InterPro" id="IPR037066">
    <property type="entry name" value="Plug_dom_sf"/>
</dbReference>
<keyword evidence="4" id="KW-0410">Iron transport</keyword>
<dbReference type="GO" id="GO:0009279">
    <property type="term" value="C:cell outer membrane"/>
    <property type="evidence" value="ECO:0007669"/>
    <property type="project" value="UniProtKB-SubCell"/>
</dbReference>
<dbReference type="Gene3D" id="2.40.170.20">
    <property type="entry name" value="TonB-dependent receptor, beta-barrel domain"/>
    <property type="match status" value="1"/>
</dbReference>
<evidence type="ECO:0000256" key="11">
    <source>
        <dbReference type="PROSITE-ProRule" id="PRU01360"/>
    </source>
</evidence>
<sequence>MKKTDFTMLTRKYLMLLSGLLFLSNSFAHSINGIVVDQESQGIQNARVSLNGSAKYSMTNGLGEFVLTDVHLGDSIRIESQGYQKQIFLIDNESYFEKHVLFRLIENATELSEVKVTGNRTQLTQTANINLTLQPVRSAQELLTLVPGLFVAQHAGGGKAEQLFLRGFDIDHGTDVALSLDGMPVNMVSHAHGQGYADFHFVMPEVVDKIHFEKGPYDITKGDLATAGSVDFQTREQLSKSFVSGEYGMFDHKKITAGVKILENQRNNAYFAADYFQTDNYFESPQDFRRINFYGKYTGAISPNFKITLSASTFQSSWNASGQIPERAVANGMISRFGAIDNTEGGKTSRSNVQLGVIQKLNASSTLKSDFFVSMYDFSLFSNFTFFLEDSVNGDQIHQYESRKIYGGKSEYKKTFAVNERTIFSFAGGGGFRYDDINNIGLAQTTGRTQLRNLVQLGNINETNLFGYVSGKLEINRFVLSAALRGDNVTFYYNNLKDSVYQPKSLSQAVLLPKVSLLYNVTDDVQLYLKSGIGYHSNDARVLLSSDNLNKKALPLALGTDLGTTWKITKNLLFNGVLWYLLSEQEFVYVGDAGVVEPSGRSQRLGFDAGLTFQPTKWLFLYSNLNYSHARAVSEPKGQNYIPLAPVFTSDGKVQFNFKKGIFATLSYRYMGDRAANEDRSVLAKGYFVNDFTLGYQHKSVVITGIVNNLFNVNWNETQFLTESRLKDESQPVSEIHFTPGTPFSARLQVKFMF</sequence>
<feature type="signal peptide" evidence="12">
    <location>
        <begin position="1"/>
        <end position="28"/>
    </location>
</feature>
<comment type="subcellular location">
    <subcellularLocation>
        <location evidence="1 11">Cell outer membrane</location>
        <topology evidence="1 11">Multi-pass membrane protein</topology>
    </subcellularLocation>
</comment>
<dbReference type="RefSeq" id="WP_144333680.1">
    <property type="nucleotide sequence ID" value="NZ_VLPL01000006.1"/>
</dbReference>
<dbReference type="Gene3D" id="2.170.130.10">
    <property type="entry name" value="TonB-dependent receptor, plug domain"/>
    <property type="match status" value="1"/>
</dbReference>
<evidence type="ECO:0000256" key="8">
    <source>
        <dbReference type="ARBA" id="ARBA00023077"/>
    </source>
</evidence>
<keyword evidence="12" id="KW-0732">Signal</keyword>
<dbReference type="OrthoDB" id="99480at2"/>
<proteinExistence type="inferred from homology"/>
<keyword evidence="10 11" id="KW-0998">Cell outer membrane</keyword>
<evidence type="ECO:0000256" key="5">
    <source>
        <dbReference type="ARBA" id="ARBA00022692"/>
    </source>
</evidence>
<evidence type="ECO:0000256" key="4">
    <source>
        <dbReference type="ARBA" id="ARBA00022496"/>
    </source>
</evidence>
<organism evidence="14 15">
    <name type="scientific">Fluviicola chungangensis</name>
    <dbReference type="NCBI Taxonomy" id="2597671"/>
    <lineage>
        <taxon>Bacteria</taxon>
        <taxon>Pseudomonadati</taxon>
        <taxon>Bacteroidota</taxon>
        <taxon>Flavobacteriia</taxon>
        <taxon>Flavobacteriales</taxon>
        <taxon>Crocinitomicaceae</taxon>
        <taxon>Fluviicola</taxon>
    </lineage>
</organism>
<keyword evidence="14" id="KW-0675">Receptor</keyword>
<evidence type="ECO:0000256" key="6">
    <source>
        <dbReference type="ARBA" id="ARBA00023004"/>
    </source>
</evidence>
<evidence type="ECO:0000256" key="1">
    <source>
        <dbReference type="ARBA" id="ARBA00004571"/>
    </source>
</evidence>
<evidence type="ECO:0000256" key="9">
    <source>
        <dbReference type="ARBA" id="ARBA00023136"/>
    </source>
</evidence>
<keyword evidence="7" id="KW-0406">Ion transport</keyword>
<comment type="caution">
    <text evidence="14">The sequence shown here is derived from an EMBL/GenBank/DDBJ whole genome shotgun (WGS) entry which is preliminary data.</text>
</comment>
<evidence type="ECO:0000256" key="3">
    <source>
        <dbReference type="ARBA" id="ARBA00022452"/>
    </source>
</evidence>
<evidence type="ECO:0000256" key="10">
    <source>
        <dbReference type="ARBA" id="ARBA00023237"/>
    </source>
</evidence>
<evidence type="ECO:0000259" key="13">
    <source>
        <dbReference type="Pfam" id="PF07715"/>
    </source>
</evidence>
<keyword evidence="15" id="KW-1185">Reference proteome</keyword>
<evidence type="ECO:0000313" key="14">
    <source>
        <dbReference type="EMBL" id="TSJ42049.1"/>
    </source>
</evidence>
<dbReference type="InterPro" id="IPR008969">
    <property type="entry name" value="CarboxyPept-like_regulatory"/>
</dbReference>
<keyword evidence="6" id="KW-0408">Iron</keyword>
<evidence type="ECO:0000313" key="15">
    <source>
        <dbReference type="Proteomes" id="UP000316008"/>
    </source>
</evidence>
<feature type="chain" id="PRO_5022168886" evidence="12">
    <location>
        <begin position="29"/>
        <end position="754"/>
    </location>
</feature>
<dbReference type="GO" id="GO:0006826">
    <property type="term" value="P:iron ion transport"/>
    <property type="evidence" value="ECO:0007669"/>
    <property type="project" value="UniProtKB-KW"/>
</dbReference>
<gene>
    <name evidence="14" type="ORF">FO442_13245</name>
</gene>
<evidence type="ECO:0000256" key="2">
    <source>
        <dbReference type="ARBA" id="ARBA00022448"/>
    </source>
</evidence>
<dbReference type="InterPro" id="IPR039426">
    <property type="entry name" value="TonB-dep_rcpt-like"/>
</dbReference>
<keyword evidence="2 11" id="KW-0813">Transport</keyword>
<evidence type="ECO:0000256" key="7">
    <source>
        <dbReference type="ARBA" id="ARBA00023065"/>
    </source>
</evidence>
<dbReference type="AlphaFoldDB" id="A0A556MQM6"/>
<dbReference type="PANTHER" id="PTHR32552">
    <property type="entry name" value="FERRICHROME IRON RECEPTOR-RELATED"/>
    <property type="match status" value="1"/>
</dbReference>
<protein>
    <submittedName>
        <fullName evidence="14">TonB-dependent receptor</fullName>
    </submittedName>
</protein>
<dbReference type="Pfam" id="PF07715">
    <property type="entry name" value="Plug"/>
    <property type="match status" value="1"/>
</dbReference>
<dbReference type="PANTHER" id="PTHR32552:SF81">
    <property type="entry name" value="TONB-DEPENDENT OUTER MEMBRANE RECEPTOR"/>
    <property type="match status" value="1"/>
</dbReference>
<keyword evidence="8" id="KW-0798">TonB box</keyword>
<keyword evidence="5 11" id="KW-0812">Transmembrane</keyword>
<keyword evidence="3 11" id="KW-1134">Transmembrane beta strand</keyword>
<keyword evidence="9 11" id="KW-0472">Membrane</keyword>
<name>A0A556MQM6_9FLAO</name>